<sequence length="469" mass="51610">MELPYLQDAVLEKRVKTFSRNLFTETIPPETSHASAVINFSGAQLNSNDPIEDMEPEAIVYAYENSTRRPLIVAAVADGHSGPYTSAWLKGQLSNLMIGTLLMSNGFKISFPPLEKQTGTIPIPSAFKLNPKEMEGHIKKSFIAVDQYLVWQMPKVLMEQLAGKAKNSTEPSSKMVGQILPGYSGACALTAVVDTEEQQMWVAVAGDCRAVAGFYDQEEDGSGTWRVDVLSEDQTAESPKEVARIISEHPKDNPAEVIAGGRVLGSLQPSRSFGDLRYKWTVEAQNNVLPKILPPEIKQRPPPRNLNTPPYVTAEPEVQYRKFNLPSSPSDSTKSTLRFLILATDGLWDQLSSNDAVALVAAHISGQRGSIPRPKLLKQLPLVEDHATKTSSPLPHTAKAAENVKWAFRDESLGMHLIRNACGGDDEVTIRQTLSIPAPYSRRFRDDITVAVITFESAPLQNNKVKVKL</sequence>
<dbReference type="Gene3D" id="3.60.40.10">
    <property type="entry name" value="PPM-type phosphatase domain"/>
    <property type="match status" value="1"/>
</dbReference>
<dbReference type="InterPro" id="IPR015655">
    <property type="entry name" value="PP2C"/>
</dbReference>
<dbReference type="GO" id="GO:0005739">
    <property type="term" value="C:mitochondrion"/>
    <property type="evidence" value="ECO:0007669"/>
    <property type="project" value="TreeGrafter"/>
</dbReference>
<dbReference type="InterPro" id="IPR036457">
    <property type="entry name" value="PPM-type-like_dom_sf"/>
</dbReference>
<dbReference type="Proteomes" id="UP000054097">
    <property type="component" value="Unassembled WGS sequence"/>
</dbReference>
<reference evidence="3" key="2">
    <citation type="submission" date="2015-01" db="EMBL/GenBank/DDBJ databases">
        <title>Evolutionary Origins and Diversification of the Mycorrhizal Mutualists.</title>
        <authorList>
            <consortium name="DOE Joint Genome Institute"/>
            <consortium name="Mycorrhizal Genomics Consortium"/>
            <person name="Kohler A."/>
            <person name="Kuo A."/>
            <person name="Nagy L.G."/>
            <person name="Floudas D."/>
            <person name="Copeland A."/>
            <person name="Barry K.W."/>
            <person name="Cichocki N."/>
            <person name="Veneault-Fourrey C."/>
            <person name="LaButti K."/>
            <person name="Lindquist E.A."/>
            <person name="Lipzen A."/>
            <person name="Lundell T."/>
            <person name="Morin E."/>
            <person name="Murat C."/>
            <person name="Riley R."/>
            <person name="Ohm R."/>
            <person name="Sun H."/>
            <person name="Tunlid A."/>
            <person name="Henrissat B."/>
            <person name="Grigoriev I.V."/>
            <person name="Hibbett D.S."/>
            <person name="Martin F."/>
        </authorList>
    </citation>
    <scope>NUCLEOTIDE SEQUENCE [LARGE SCALE GENOMIC DNA]</scope>
    <source>
        <strain evidence="3">MAFF 305830</strain>
    </source>
</reference>
<dbReference type="Pfam" id="PF00481">
    <property type="entry name" value="PP2C"/>
    <property type="match status" value="1"/>
</dbReference>
<dbReference type="GO" id="GO:0004741">
    <property type="term" value="F:[pyruvate dehydrogenase (acetyl-transferring)]-phosphatase activity"/>
    <property type="evidence" value="ECO:0007669"/>
    <property type="project" value="TreeGrafter"/>
</dbReference>
<dbReference type="PANTHER" id="PTHR13832">
    <property type="entry name" value="PROTEIN PHOSPHATASE 2C"/>
    <property type="match status" value="1"/>
</dbReference>
<feature type="domain" description="PPM-type phosphatase" evidence="1">
    <location>
        <begin position="59"/>
        <end position="455"/>
    </location>
</feature>
<dbReference type="PROSITE" id="PS51746">
    <property type="entry name" value="PPM_2"/>
    <property type="match status" value="1"/>
</dbReference>
<dbReference type="AlphaFoldDB" id="A0A0C2WTS2"/>
<evidence type="ECO:0000313" key="2">
    <source>
        <dbReference type="EMBL" id="KIM29558.1"/>
    </source>
</evidence>
<dbReference type="PANTHER" id="PTHR13832:SF792">
    <property type="entry name" value="GM14286P"/>
    <property type="match status" value="1"/>
</dbReference>
<keyword evidence="3" id="KW-1185">Reference proteome</keyword>
<dbReference type="CDD" id="cd00143">
    <property type="entry name" value="PP2Cc"/>
    <property type="match status" value="1"/>
</dbReference>
<organism evidence="2 3">
    <name type="scientific">Serendipita vermifera MAFF 305830</name>
    <dbReference type="NCBI Taxonomy" id="933852"/>
    <lineage>
        <taxon>Eukaryota</taxon>
        <taxon>Fungi</taxon>
        <taxon>Dikarya</taxon>
        <taxon>Basidiomycota</taxon>
        <taxon>Agaricomycotina</taxon>
        <taxon>Agaricomycetes</taxon>
        <taxon>Sebacinales</taxon>
        <taxon>Serendipitaceae</taxon>
        <taxon>Serendipita</taxon>
    </lineage>
</organism>
<evidence type="ECO:0000313" key="3">
    <source>
        <dbReference type="Proteomes" id="UP000054097"/>
    </source>
</evidence>
<dbReference type="STRING" id="933852.A0A0C2WTS2"/>
<dbReference type="EMBL" id="KN824288">
    <property type="protein sequence ID" value="KIM29558.1"/>
    <property type="molecule type" value="Genomic_DNA"/>
</dbReference>
<gene>
    <name evidence="2" type="ORF">M408DRAFT_115500</name>
</gene>
<reference evidence="2 3" key="1">
    <citation type="submission" date="2014-04" db="EMBL/GenBank/DDBJ databases">
        <authorList>
            <consortium name="DOE Joint Genome Institute"/>
            <person name="Kuo A."/>
            <person name="Zuccaro A."/>
            <person name="Kohler A."/>
            <person name="Nagy L.G."/>
            <person name="Floudas D."/>
            <person name="Copeland A."/>
            <person name="Barry K.W."/>
            <person name="Cichocki N."/>
            <person name="Veneault-Fourrey C."/>
            <person name="LaButti K."/>
            <person name="Lindquist E.A."/>
            <person name="Lipzen A."/>
            <person name="Lundell T."/>
            <person name="Morin E."/>
            <person name="Murat C."/>
            <person name="Sun H."/>
            <person name="Tunlid A."/>
            <person name="Henrissat B."/>
            <person name="Grigoriev I.V."/>
            <person name="Hibbett D.S."/>
            <person name="Martin F."/>
            <person name="Nordberg H.P."/>
            <person name="Cantor M.N."/>
            <person name="Hua S.X."/>
        </authorList>
    </citation>
    <scope>NUCLEOTIDE SEQUENCE [LARGE SCALE GENOMIC DNA]</scope>
    <source>
        <strain evidence="2 3">MAFF 305830</strain>
    </source>
</reference>
<dbReference type="HOGENOM" id="CLU_021928_3_1_1"/>
<dbReference type="SMART" id="SM00332">
    <property type="entry name" value="PP2Cc"/>
    <property type="match status" value="1"/>
</dbReference>
<dbReference type="OrthoDB" id="420076at2759"/>
<proteinExistence type="predicted"/>
<name>A0A0C2WTS2_SERVB</name>
<dbReference type="InterPro" id="IPR001932">
    <property type="entry name" value="PPM-type_phosphatase-like_dom"/>
</dbReference>
<accession>A0A0C2WTS2</accession>
<dbReference type="SUPFAM" id="SSF81606">
    <property type="entry name" value="PP2C-like"/>
    <property type="match status" value="1"/>
</dbReference>
<protein>
    <recommendedName>
        <fullName evidence="1">PPM-type phosphatase domain-containing protein</fullName>
    </recommendedName>
</protein>
<evidence type="ECO:0000259" key="1">
    <source>
        <dbReference type="PROSITE" id="PS51746"/>
    </source>
</evidence>